<evidence type="ECO:0000313" key="2">
    <source>
        <dbReference type="EMBL" id="KAH0817043.1"/>
    </source>
</evidence>
<dbReference type="AlphaFoldDB" id="A0A8J6LF36"/>
<sequence length="422" mass="46974">MRSSSTDPALWILVIQNFSNVSAKMLEPVIYAISKRHIFQSASFQQVVTTVPSVDLVEESQSSVQSSATTESVKVRKGPRLEVHQEPEGAVISADQLAEYYWSGGGPYMLQEQVAQFLGIKSFKRKYPNIARRVVDMQERDFIRESGLASEAMCDLGLTAVNSSDILDIMYSDFQDKYEEYCKHQRDRQAKDLTNKQKALTLAASQEKTKMDITQQAVQSAASWNATFNKARRDQRKACMDLQTLTVHFPKGRMKQINKPKVGYYPVALVPGQFTDYYGEFTPTELNNLPLNTLCYEPIVKQEMECDSQTDGSGSESETSTSDSDSSYSGSSDAEDCTICKPTPKRVAAAQNRALLLLGVEVVGFFCGTCSTLWNKIFFKNHSERKDGDVVGTSGVFGHVLIGGQIFRQNLPVCAIEQIQST</sequence>
<dbReference type="EMBL" id="JABDTM020020417">
    <property type="protein sequence ID" value="KAH0817043.1"/>
    <property type="molecule type" value="Genomic_DNA"/>
</dbReference>
<feature type="compositionally biased region" description="Low complexity" evidence="1">
    <location>
        <begin position="307"/>
        <end position="332"/>
    </location>
</feature>
<reference evidence="2" key="1">
    <citation type="journal article" date="2020" name="J Insects Food Feed">
        <title>The yellow mealworm (Tenebrio molitor) genome: a resource for the emerging insects as food and feed industry.</title>
        <authorList>
            <person name="Eriksson T."/>
            <person name="Andere A."/>
            <person name="Kelstrup H."/>
            <person name="Emery V."/>
            <person name="Picard C."/>
        </authorList>
    </citation>
    <scope>NUCLEOTIDE SEQUENCE</scope>
    <source>
        <strain evidence="2">Stoneville</strain>
        <tissue evidence="2">Whole head</tissue>
    </source>
</reference>
<gene>
    <name evidence="2" type="ORF">GEV33_005748</name>
</gene>
<feature type="region of interest" description="Disordered" evidence="1">
    <location>
        <begin position="306"/>
        <end position="336"/>
    </location>
</feature>
<accession>A0A8J6LF36</accession>
<organism evidence="2 3">
    <name type="scientific">Tenebrio molitor</name>
    <name type="common">Yellow mealworm beetle</name>
    <dbReference type="NCBI Taxonomy" id="7067"/>
    <lineage>
        <taxon>Eukaryota</taxon>
        <taxon>Metazoa</taxon>
        <taxon>Ecdysozoa</taxon>
        <taxon>Arthropoda</taxon>
        <taxon>Hexapoda</taxon>
        <taxon>Insecta</taxon>
        <taxon>Pterygota</taxon>
        <taxon>Neoptera</taxon>
        <taxon>Endopterygota</taxon>
        <taxon>Coleoptera</taxon>
        <taxon>Polyphaga</taxon>
        <taxon>Cucujiformia</taxon>
        <taxon>Tenebrionidae</taxon>
        <taxon>Tenebrio</taxon>
    </lineage>
</organism>
<protein>
    <submittedName>
        <fullName evidence="2">Uncharacterized protein</fullName>
    </submittedName>
</protein>
<reference evidence="2" key="2">
    <citation type="submission" date="2021-08" db="EMBL/GenBank/DDBJ databases">
        <authorList>
            <person name="Eriksson T."/>
        </authorList>
    </citation>
    <scope>NUCLEOTIDE SEQUENCE</scope>
    <source>
        <strain evidence="2">Stoneville</strain>
        <tissue evidence="2">Whole head</tissue>
    </source>
</reference>
<name>A0A8J6LF36_TENMO</name>
<comment type="caution">
    <text evidence="2">The sequence shown here is derived from an EMBL/GenBank/DDBJ whole genome shotgun (WGS) entry which is preliminary data.</text>
</comment>
<keyword evidence="3" id="KW-1185">Reference proteome</keyword>
<evidence type="ECO:0000256" key="1">
    <source>
        <dbReference type="SAM" id="MobiDB-lite"/>
    </source>
</evidence>
<evidence type="ECO:0000313" key="3">
    <source>
        <dbReference type="Proteomes" id="UP000719412"/>
    </source>
</evidence>
<proteinExistence type="predicted"/>
<dbReference type="Proteomes" id="UP000719412">
    <property type="component" value="Unassembled WGS sequence"/>
</dbReference>
<dbReference type="CDD" id="cd21085">
    <property type="entry name" value="WH_NTD_PHF10"/>
    <property type="match status" value="1"/>
</dbReference>